<dbReference type="OrthoDB" id="1550811at2"/>
<evidence type="ECO:0008006" key="3">
    <source>
        <dbReference type="Google" id="ProtNLM"/>
    </source>
</evidence>
<dbReference type="Proteomes" id="UP000184310">
    <property type="component" value="Unassembled WGS sequence"/>
</dbReference>
<sequence length="195" mass="23298">MNRYEKILESIENSKKEIKFLPIDIKILNCIKKVYQINEESLFGTILFKTGGIIVENWIRFYGSGELNFYERNDLFPYSNIIFAEDVLGGLFAILNDGNISYFSPDCLEWESMDISFSEFLYWAFHGDTDTYYKDYRWNTWKDDMKRISNDNGISFYPFLWVEADSLESRHRREIPMSEIIKLEFDFLIQVNNKK</sequence>
<dbReference type="EMBL" id="FQZB01000012">
    <property type="protein sequence ID" value="SHJ93594.1"/>
    <property type="molecule type" value="Genomic_DNA"/>
</dbReference>
<keyword evidence="2" id="KW-1185">Reference proteome</keyword>
<dbReference type="AlphaFoldDB" id="A0A1M6NDA0"/>
<reference evidence="1 2" key="1">
    <citation type="submission" date="2016-11" db="EMBL/GenBank/DDBJ databases">
        <authorList>
            <person name="Jaros S."/>
            <person name="Januszkiewicz K."/>
            <person name="Wedrychowicz H."/>
        </authorList>
    </citation>
    <scope>NUCLEOTIDE SEQUENCE [LARGE SCALE GENOMIC DNA]</scope>
    <source>
        <strain evidence="1 2">DSM 21758</strain>
    </source>
</reference>
<dbReference type="Pfam" id="PF10946">
    <property type="entry name" value="DUF2625"/>
    <property type="match status" value="1"/>
</dbReference>
<organism evidence="1 2">
    <name type="scientific">Clostridium cavendishii DSM 21758</name>
    <dbReference type="NCBI Taxonomy" id="1121302"/>
    <lineage>
        <taxon>Bacteria</taxon>
        <taxon>Bacillati</taxon>
        <taxon>Bacillota</taxon>
        <taxon>Clostridia</taxon>
        <taxon>Eubacteriales</taxon>
        <taxon>Clostridiaceae</taxon>
        <taxon>Clostridium</taxon>
    </lineage>
</organism>
<dbReference type="InterPro" id="IPR021239">
    <property type="entry name" value="DUF2625"/>
</dbReference>
<proteinExistence type="predicted"/>
<name>A0A1M6NDA0_9CLOT</name>
<evidence type="ECO:0000313" key="2">
    <source>
        <dbReference type="Proteomes" id="UP000184310"/>
    </source>
</evidence>
<evidence type="ECO:0000313" key="1">
    <source>
        <dbReference type="EMBL" id="SHJ93594.1"/>
    </source>
</evidence>
<accession>A0A1M6NDA0</accession>
<dbReference type="RefSeq" id="WP_072989084.1">
    <property type="nucleotide sequence ID" value="NZ_FQZB01000012.1"/>
</dbReference>
<gene>
    <name evidence="1" type="ORF">SAMN02745163_02870</name>
</gene>
<protein>
    <recommendedName>
        <fullName evidence="3">DUF2625 family protein</fullName>
    </recommendedName>
</protein>
<dbReference type="STRING" id="1121302.SAMN02745163_02870"/>